<dbReference type="GO" id="GO:0005886">
    <property type="term" value="C:plasma membrane"/>
    <property type="evidence" value="ECO:0007669"/>
    <property type="project" value="TreeGrafter"/>
</dbReference>
<dbReference type="Pfam" id="PF07885">
    <property type="entry name" value="Ion_trans_2"/>
    <property type="match status" value="2"/>
</dbReference>
<evidence type="ECO:0000313" key="12">
    <source>
        <dbReference type="Proteomes" id="UP000184188"/>
    </source>
</evidence>
<keyword evidence="4 9" id="KW-1133">Transmembrane helix</keyword>
<dbReference type="AlphaFoldDB" id="A0A1L9S5P5"/>
<feature type="transmembrane region" description="Helical" evidence="9">
    <location>
        <begin position="87"/>
        <end position="109"/>
    </location>
</feature>
<feature type="transmembrane region" description="Helical" evidence="9">
    <location>
        <begin position="171"/>
        <end position="191"/>
    </location>
</feature>
<dbReference type="GO" id="GO:0030322">
    <property type="term" value="P:stabilization of membrane potential"/>
    <property type="evidence" value="ECO:0007669"/>
    <property type="project" value="TreeGrafter"/>
</dbReference>
<evidence type="ECO:0000256" key="2">
    <source>
        <dbReference type="ARBA" id="ARBA00022448"/>
    </source>
</evidence>
<dbReference type="OrthoDB" id="297496at2759"/>
<keyword evidence="7 8" id="KW-0407">Ion channel</keyword>
<evidence type="ECO:0000256" key="3">
    <source>
        <dbReference type="ARBA" id="ARBA00022692"/>
    </source>
</evidence>
<feature type="transmembrane region" description="Helical" evidence="9">
    <location>
        <begin position="361"/>
        <end position="381"/>
    </location>
</feature>
<feature type="transmembrane region" description="Helical" evidence="9">
    <location>
        <begin position="129"/>
        <end position="151"/>
    </location>
</feature>
<dbReference type="PANTHER" id="PTHR11003:SF291">
    <property type="entry name" value="IP11374P"/>
    <property type="match status" value="1"/>
</dbReference>
<dbReference type="SUPFAM" id="SSF81324">
    <property type="entry name" value="Voltage-gated potassium channels"/>
    <property type="match status" value="2"/>
</dbReference>
<dbReference type="GeneID" id="34607352"/>
<keyword evidence="6 9" id="KW-0472">Membrane</keyword>
<feature type="transmembrane region" description="Helical" evidence="9">
    <location>
        <begin position="304"/>
        <end position="324"/>
    </location>
</feature>
<evidence type="ECO:0000256" key="8">
    <source>
        <dbReference type="RuleBase" id="RU003857"/>
    </source>
</evidence>
<dbReference type="Proteomes" id="UP000184188">
    <property type="component" value="Unassembled WGS sequence"/>
</dbReference>
<keyword evidence="12" id="KW-1185">Reference proteome</keyword>
<organism evidence="11 12">
    <name type="scientific">Penicilliopsis zonata CBS 506.65</name>
    <dbReference type="NCBI Taxonomy" id="1073090"/>
    <lineage>
        <taxon>Eukaryota</taxon>
        <taxon>Fungi</taxon>
        <taxon>Dikarya</taxon>
        <taxon>Ascomycota</taxon>
        <taxon>Pezizomycotina</taxon>
        <taxon>Eurotiomycetes</taxon>
        <taxon>Eurotiomycetidae</taxon>
        <taxon>Eurotiales</taxon>
        <taxon>Aspergillaceae</taxon>
        <taxon>Penicilliopsis</taxon>
    </lineage>
</organism>
<dbReference type="PANTHER" id="PTHR11003">
    <property type="entry name" value="POTASSIUM CHANNEL, SUBFAMILY K"/>
    <property type="match status" value="1"/>
</dbReference>
<feature type="transmembrane region" description="Helical" evidence="9">
    <location>
        <begin position="330"/>
        <end position="349"/>
    </location>
</feature>
<evidence type="ECO:0000256" key="1">
    <source>
        <dbReference type="ARBA" id="ARBA00004141"/>
    </source>
</evidence>
<feature type="transmembrane region" description="Helical" evidence="9">
    <location>
        <begin position="55"/>
        <end position="75"/>
    </location>
</feature>
<feature type="domain" description="Potassium channel" evidence="10">
    <location>
        <begin position="311"/>
        <end position="386"/>
    </location>
</feature>
<comment type="subcellular location">
    <subcellularLocation>
        <location evidence="1">Membrane</location>
        <topology evidence="1">Multi-pass membrane protein</topology>
    </subcellularLocation>
</comment>
<keyword evidence="5 8" id="KW-0406">Ion transport</keyword>
<accession>A0A1L9S5P5</accession>
<dbReference type="Gene3D" id="1.10.287.70">
    <property type="match status" value="2"/>
</dbReference>
<evidence type="ECO:0000256" key="9">
    <source>
        <dbReference type="SAM" id="Phobius"/>
    </source>
</evidence>
<dbReference type="InterPro" id="IPR003280">
    <property type="entry name" value="2pore_dom_K_chnl"/>
</dbReference>
<dbReference type="EMBL" id="KV878359">
    <property type="protein sequence ID" value="OJJ42477.1"/>
    <property type="molecule type" value="Genomic_DNA"/>
</dbReference>
<evidence type="ECO:0000256" key="6">
    <source>
        <dbReference type="ARBA" id="ARBA00023136"/>
    </source>
</evidence>
<gene>
    <name evidence="11" type="ORF">ASPZODRAFT_105185</name>
</gene>
<keyword evidence="2 8" id="KW-0813">Transport</keyword>
<protein>
    <recommendedName>
        <fullName evidence="10">Potassium channel domain-containing protein</fullName>
    </recommendedName>
</protein>
<evidence type="ECO:0000256" key="4">
    <source>
        <dbReference type="ARBA" id="ARBA00022989"/>
    </source>
</evidence>
<sequence>MAPKTTDTTSQRWLFVTGFPVLAGTLSAMALMFNICTLLSEWEVADDKRPFPRCHRMVALQAVSLVIAVITYIAYALQMRRHRRPSYILWLVILGWLVPAVLLFSVIGVVVQRHTHLPSHLHREYTQAFYYGVFAAALYGLVSLLLVGYIVGAPKIHLNRHDGRCVQRTGILLRAVALAVILLLGAAIFHATEGWPLLDALYFADFTILTIGIGNLAPTTHLGRSLLFPYATAGIVSLGLMVSAVLSFAREMRNMKLRLRMAQMRESWRCQTEKQKESALQAMHVREIHRIKDQFHRAQVRRELVFFLLAWFVLWFLSAAVFRVSESQQGWSYFVALYFTFTSLTTIGYGDFYPTSSCGKAFFVFWSLLALPILTNLVTAMGQTIRALLVTVSAALWRHGVACVRLRHKGCLSASRRKRLPRVESHGASAETTGSMPRNLHHLLIVEEMDRMVSILREPGGEDELEVLWSRVLPLLHTDDGEETSPGPFHPHRPRYMARLMDPHLEMENRHLEMLWMLTFLIRRLRADLENSPGL</sequence>
<dbReference type="RefSeq" id="XP_022576987.1">
    <property type="nucleotide sequence ID" value="XM_022720887.1"/>
</dbReference>
<evidence type="ECO:0000259" key="10">
    <source>
        <dbReference type="Pfam" id="PF07885"/>
    </source>
</evidence>
<feature type="transmembrane region" description="Helical" evidence="9">
    <location>
        <begin position="12"/>
        <end position="35"/>
    </location>
</feature>
<keyword evidence="3 8" id="KW-0812">Transmembrane</keyword>
<dbReference type="PRINTS" id="PR01333">
    <property type="entry name" value="2POREKCHANEL"/>
</dbReference>
<feature type="transmembrane region" description="Helical" evidence="9">
    <location>
        <begin position="227"/>
        <end position="249"/>
    </location>
</feature>
<evidence type="ECO:0000313" key="11">
    <source>
        <dbReference type="EMBL" id="OJJ42477.1"/>
    </source>
</evidence>
<dbReference type="GO" id="GO:0015271">
    <property type="term" value="F:outward rectifier potassium channel activity"/>
    <property type="evidence" value="ECO:0007669"/>
    <property type="project" value="TreeGrafter"/>
</dbReference>
<dbReference type="GO" id="GO:0022841">
    <property type="term" value="F:potassium ion leak channel activity"/>
    <property type="evidence" value="ECO:0007669"/>
    <property type="project" value="TreeGrafter"/>
</dbReference>
<evidence type="ECO:0000256" key="7">
    <source>
        <dbReference type="ARBA" id="ARBA00023303"/>
    </source>
</evidence>
<dbReference type="InterPro" id="IPR013099">
    <property type="entry name" value="K_chnl_dom"/>
</dbReference>
<name>A0A1L9S5P5_9EURO</name>
<evidence type="ECO:0000256" key="5">
    <source>
        <dbReference type="ARBA" id="ARBA00023065"/>
    </source>
</evidence>
<comment type="similarity">
    <text evidence="8">Belongs to the two pore domain potassium channel (TC 1.A.1.8) family.</text>
</comment>
<dbReference type="STRING" id="1073090.A0A1L9S5P5"/>
<feature type="domain" description="Potassium channel" evidence="10">
    <location>
        <begin position="178"/>
        <end position="249"/>
    </location>
</feature>
<proteinExistence type="inferred from homology"/>
<reference evidence="12" key="1">
    <citation type="journal article" date="2017" name="Genome Biol.">
        <title>Comparative genomics reveals high biological diversity and specific adaptations in the industrially and medically important fungal genus Aspergillus.</title>
        <authorList>
            <person name="de Vries R.P."/>
            <person name="Riley R."/>
            <person name="Wiebenga A."/>
            <person name="Aguilar-Osorio G."/>
            <person name="Amillis S."/>
            <person name="Uchima C.A."/>
            <person name="Anderluh G."/>
            <person name="Asadollahi M."/>
            <person name="Askin M."/>
            <person name="Barry K."/>
            <person name="Battaglia E."/>
            <person name="Bayram O."/>
            <person name="Benocci T."/>
            <person name="Braus-Stromeyer S.A."/>
            <person name="Caldana C."/>
            <person name="Canovas D."/>
            <person name="Cerqueira G.C."/>
            <person name="Chen F."/>
            <person name="Chen W."/>
            <person name="Choi C."/>
            <person name="Clum A."/>
            <person name="Dos Santos R.A."/>
            <person name="Damasio A.R."/>
            <person name="Diallinas G."/>
            <person name="Emri T."/>
            <person name="Fekete E."/>
            <person name="Flipphi M."/>
            <person name="Freyberg S."/>
            <person name="Gallo A."/>
            <person name="Gournas C."/>
            <person name="Habgood R."/>
            <person name="Hainaut M."/>
            <person name="Harispe M.L."/>
            <person name="Henrissat B."/>
            <person name="Hilden K.S."/>
            <person name="Hope R."/>
            <person name="Hossain A."/>
            <person name="Karabika E."/>
            <person name="Karaffa L."/>
            <person name="Karanyi Z."/>
            <person name="Krasevec N."/>
            <person name="Kuo A."/>
            <person name="Kusch H."/>
            <person name="LaButti K."/>
            <person name="Lagendijk E.L."/>
            <person name="Lapidus A."/>
            <person name="Levasseur A."/>
            <person name="Lindquist E."/>
            <person name="Lipzen A."/>
            <person name="Logrieco A.F."/>
            <person name="MacCabe A."/>
            <person name="Maekelae M.R."/>
            <person name="Malavazi I."/>
            <person name="Melin P."/>
            <person name="Meyer V."/>
            <person name="Mielnichuk N."/>
            <person name="Miskei M."/>
            <person name="Molnar A.P."/>
            <person name="Mule G."/>
            <person name="Ngan C.Y."/>
            <person name="Orejas M."/>
            <person name="Orosz E."/>
            <person name="Ouedraogo J.P."/>
            <person name="Overkamp K.M."/>
            <person name="Park H.-S."/>
            <person name="Perrone G."/>
            <person name="Piumi F."/>
            <person name="Punt P.J."/>
            <person name="Ram A.F."/>
            <person name="Ramon A."/>
            <person name="Rauscher S."/>
            <person name="Record E."/>
            <person name="Riano-Pachon D.M."/>
            <person name="Robert V."/>
            <person name="Roehrig J."/>
            <person name="Ruller R."/>
            <person name="Salamov A."/>
            <person name="Salih N.S."/>
            <person name="Samson R.A."/>
            <person name="Sandor E."/>
            <person name="Sanguinetti M."/>
            <person name="Schuetze T."/>
            <person name="Sepcic K."/>
            <person name="Shelest E."/>
            <person name="Sherlock G."/>
            <person name="Sophianopoulou V."/>
            <person name="Squina F.M."/>
            <person name="Sun H."/>
            <person name="Susca A."/>
            <person name="Todd R.B."/>
            <person name="Tsang A."/>
            <person name="Unkles S.E."/>
            <person name="van de Wiele N."/>
            <person name="van Rossen-Uffink D."/>
            <person name="Oliveira J.V."/>
            <person name="Vesth T.C."/>
            <person name="Visser J."/>
            <person name="Yu J.-H."/>
            <person name="Zhou M."/>
            <person name="Andersen M.R."/>
            <person name="Archer D.B."/>
            <person name="Baker S.E."/>
            <person name="Benoit I."/>
            <person name="Brakhage A.A."/>
            <person name="Braus G.H."/>
            <person name="Fischer R."/>
            <person name="Frisvad J.C."/>
            <person name="Goldman G.H."/>
            <person name="Houbraken J."/>
            <person name="Oakley B."/>
            <person name="Pocsi I."/>
            <person name="Scazzocchio C."/>
            <person name="Seiboth B."/>
            <person name="vanKuyk P.A."/>
            <person name="Wortman J."/>
            <person name="Dyer P.S."/>
            <person name="Grigoriev I.V."/>
        </authorList>
    </citation>
    <scope>NUCLEOTIDE SEQUENCE [LARGE SCALE GENOMIC DNA]</scope>
    <source>
        <strain evidence="12">CBS 506.65</strain>
    </source>
</reference>
<dbReference type="VEuPathDB" id="FungiDB:ASPZODRAFT_105185"/>